<keyword evidence="3" id="KW-0560">Oxidoreductase</keyword>
<dbReference type="NCBIfam" id="NF009466">
    <property type="entry name" value="PRK12826.1-2"/>
    <property type="match status" value="1"/>
</dbReference>
<comment type="caution">
    <text evidence="3">The sequence shown here is derived from an EMBL/GenBank/DDBJ whole genome shotgun (WGS) entry which is preliminary data.</text>
</comment>
<dbReference type="RefSeq" id="WP_345403817.1">
    <property type="nucleotide sequence ID" value="NZ_BAABHG010000015.1"/>
</dbReference>
<comment type="similarity">
    <text evidence="1">Belongs to the short-chain dehydrogenases/reductases (SDR) family.</text>
</comment>
<accession>A0ABW5GP53</accession>
<dbReference type="SUPFAM" id="SSF51735">
    <property type="entry name" value="NAD(P)-binding Rossmann-fold domains"/>
    <property type="match status" value="1"/>
</dbReference>
<evidence type="ECO:0000313" key="4">
    <source>
        <dbReference type="Proteomes" id="UP001597419"/>
    </source>
</evidence>
<dbReference type="InterPro" id="IPR020904">
    <property type="entry name" value="Sc_DH/Rdtase_CS"/>
</dbReference>
<dbReference type="EC" id="1.1.1.100" evidence="3"/>
<dbReference type="PANTHER" id="PTHR42760:SF135">
    <property type="entry name" value="BLL7886 PROTEIN"/>
    <property type="match status" value="1"/>
</dbReference>
<evidence type="ECO:0000259" key="2">
    <source>
        <dbReference type="SMART" id="SM00822"/>
    </source>
</evidence>
<evidence type="ECO:0000256" key="1">
    <source>
        <dbReference type="ARBA" id="ARBA00006484"/>
    </source>
</evidence>
<dbReference type="PANTHER" id="PTHR42760">
    <property type="entry name" value="SHORT-CHAIN DEHYDROGENASES/REDUCTASES FAMILY MEMBER"/>
    <property type="match status" value="1"/>
</dbReference>
<dbReference type="PROSITE" id="PS00061">
    <property type="entry name" value="ADH_SHORT"/>
    <property type="match status" value="1"/>
</dbReference>
<proteinExistence type="inferred from homology"/>
<dbReference type="InterPro" id="IPR036291">
    <property type="entry name" value="NAD(P)-bd_dom_sf"/>
</dbReference>
<gene>
    <name evidence="3" type="primary">fabG</name>
    <name evidence="3" type="ORF">ACFSYJ_28810</name>
</gene>
<dbReference type="EMBL" id="JBHUKU010000017">
    <property type="protein sequence ID" value="MFD2462643.1"/>
    <property type="molecule type" value="Genomic_DNA"/>
</dbReference>
<sequence>MPGQPARDRPVALVTGGSRGIGRAIVHRLAADGFDVAFCFRADEPAAAATASAAAEAGARTFVRQVDVADREATRSFVRETEDALGPLEAVVTSAGIIRDNPLVLMPDEDWDAVLRVNLDGVYNVCRPAVFSLMKRRRGAVVTLSSVAGVTGNPTQANYSAAKGGIIAFTTALAREVGPYGIRANAVAPGFIDTDMTAAVSARAGEELTRRIALRRFGRPEEVAGLVSFLVSEQASYLSGQVFRVDGGLVP</sequence>
<name>A0ABW5GP53_9PSEU</name>
<dbReference type="PRINTS" id="PR00080">
    <property type="entry name" value="SDRFAMILY"/>
</dbReference>
<dbReference type="InterPro" id="IPR057326">
    <property type="entry name" value="KR_dom"/>
</dbReference>
<evidence type="ECO:0000313" key="3">
    <source>
        <dbReference type="EMBL" id="MFD2462643.1"/>
    </source>
</evidence>
<keyword evidence="4" id="KW-1185">Reference proteome</keyword>
<organism evidence="3 4">
    <name type="scientific">Amycolatopsis samaneae</name>
    <dbReference type="NCBI Taxonomy" id="664691"/>
    <lineage>
        <taxon>Bacteria</taxon>
        <taxon>Bacillati</taxon>
        <taxon>Actinomycetota</taxon>
        <taxon>Actinomycetes</taxon>
        <taxon>Pseudonocardiales</taxon>
        <taxon>Pseudonocardiaceae</taxon>
        <taxon>Amycolatopsis</taxon>
    </lineage>
</organism>
<dbReference type="Gene3D" id="3.40.50.720">
    <property type="entry name" value="NAD(P)-binding Rossmann-like Domain"/>
    <property type="match status" value="1"/>
</dbReference>
<dbReference type="PRINTS" id="PR00081">
    <property type="entry name" value="GDHRDH"/>
</dbReference>
<protein>
    <submittedName>
        <fullName evidence="3">3-oxoacyl-ACP reductase FabG</fullName>
        <ecNumber evidence="3">1.1.1.100</ecNumber>
    </submittedName>
</protein>
<dbReference type="Pfam" id="PF13561">
    <property type="entry name" value="adh_short_C2"/>
    <property type="match status" value="1"/>
</dbReference>
<dbReference type="Proteomes" id="UP001597419">
    <property type="component" value="Unassembled WGS sequence"/>
</dbReference>
<dbReference type="GO" id="GO:0004316">
    <property type="term" value="F:3-oxoacyl-[acyl-carrier-protein] reductase (NADPH) activity"/>
    <property type="evidence" value="ECO:0007669"/>
    <property type="project" value="UniProtKB-EC"/>
</dbReference>
<reference evidence="4" key="1">
    <citation type="journal article" date="2019" name="Int. J. Syst. Evol. Microbiol.">
        <title>The Global Catalogue of Microorganisms (GCM) 10K type strain sequencing project: providing services to taxonomists for standard genome sequencing and annotation.</title>
        <authorList>
            <consortium name="The Broad Institute Genomics Platform"/>
            <consortium name="The Broad Institute Genome Sequencing Center for Infectious Disease"/>
            <person name="Wu L."/>
            <person name="Ma J."/>
        </authorList>
    </citation>
    <scope>NUCLEOTIDE SEQUENCE [LARGE SCALE GENOMIC DNA]</scope>
    <source>
        <strain evidence="4">CGMCC 4.7643</strain>
    </source>
</reference>
<dbReference type="SMART" id="SM00822">
    <property type="entry name" value="PKS_KR"/>
    <property type="match status" value="1"/>
</dbReference>
<dbReference type="InterPro" id="IPR002347">
    <property type="entry name" value="SDR_fam"/>
</dbReference>
<feature type="domain" description="Ketoreductase" evidence="2">
    <location>
        <begin position="10"/>
        <end position="190"/>
    </location>
</feature>